<dbReference type="Pfam" id="PF00933">
    <property type="entry name" value="Glyco_hydro_3"/>
    <property type="match status" value="1"/>
</dbReference>
<gene>
    <name evidence="4" type="ORF">DQG23_33085</name>
</gene>
<sequence length="759" mass="83930">MELTKVKEWLSLMTLEEKASLCSGKDYWRTNALERLGIPSIVMMNGPHGLRKLDEFEVNFDVSDSAPATCFPSASALASSWDRELLTEIGVALGKECHAAGVDILLGPGVNLKRSPLNGRNFEYFSEDPYLSGEMAKAYINGVQSQNVGTSLKHYACNNKEERRMTTDAVVEERALRELYLNAFEIAVKGSQPWTIMSAYNRVNGAYCSEHPHLLNQILKQEWGFEGAVVSDWGAVNVLSEGIRTGLDLEMPSSEGYGPASIIKAVQSGALTEEALDHAVERVLQLALLSAKRSGQPIDCDYERHHNLARKAAAESMVLLKNEANLLPLSKTKRKIALIGAMVRSPKIQGGGSSHMKPTQVDDVAAAVTDKLGEGSELVYAQGYDLDNEAINKALEEEARAAAAEAEAVIVIVGLPERCESESYDRQHLRIPFNQAEIIRAIAQVQERVIVVLCNGSPVEMPWAKHAGGIVEAYLGGQGFGGALADILFGDANPCGKLAETFPVDLPSTPAYLGFPGEGDRCEYREGLFIGYRYYDSRNIEPLYPFGFGLSYTSFEYSDLYLDKKDFSDLETLTVRLWVRNTGVRTGKETIQLYVKDKVSRLVRPEKELKAFAKVELHAGEAKEIAFTLDKRAFAFYDPELKDWHAETGEFDILIGQSSRHILLEETVTLRSTTSIARQYDRQSSLSDLIADPRVEPIIRQFTQGLSDSQEKHSSEMMAVFIREMPLRSLVAFSKGAFTDEMLEGLLHLANTIGAQENS</sequence>
<dbReference type="SUPFAM" id="SSF51445">
    <property type="entry name" value="(Trans)glycosidases"/>
    <property type="match status" value="1"/>
</dbReference>
<proteinExistence type="inferred from homology"/>
<dbReference type="PANTHER" id="PTHR42715:SF10">
    <property type="entry name" value="BETA-GLUCOSIDASE"/>
    <property type="match status" value="1"/>
</dbReference>
<dbReference type="RefSeq" id="WP_113035305.1">
    <property type="nucleotide sequence ID" value="NZ_QMFB01000029.1"/>
</dbReference>
<dbReference type="Pfam" id="PF01915">
    <property type="entry name" value="Glyco_hydro_3_C"/>
    <property type="match status" value="1"/>
</dbReference>
<dbReference type="InterPro" id="IPR017853">
    <property type="entry name" value="GH"/>
</dbReference>
<reference evidence="4 5" key="1">
    <citation type="journal article" date="2009" name="Int. J. Syst. Evol. Microbiol.">
        <title>Paenibacillus contaminans sp. nov., isolated from a contaminated laboratory plate.</title>
        <authorList>
            <person name="Chou J.H."/>
            <person name="Lee J.H."/>
            <person name="Lin M.C."/>
            <person name="Chang P.S."/>
            <person name="Arun A.B."/>
            <person name="Young C.C."/>
            <person name="Chen W.M."/>
        </authorList>
    </citation>
    <scope>NUCLEOTIDE SEQUENCE [LARGE SCALE GENOMIC DNA]</scope>
    <source>
        <strain evidence="4 5">CKOBP-6</strain>
    </source>
</reference>
<accession>A0A329M1J5</accession>
<dbReference type="InterPro" id="IPR026891">
    <property type="entry name" value="Fn3-like"/>
</dbReference>
<evidence type="ECO:0000256" key="1">
    <source>
        <dbReference type="ARBA" id="ARBA00005336"/>
    </source>
</evidence>
<dbReference type="SMART" id="SM01217">
    <property type="entry name" value="Fn3_like"/>
    <property type="match status" value="1"/>
</dbReference>
<keyword evidence="5" id="KW-1185">Reference proteome</keyword>
<keyword evidence="2 4" id="KW-0378">Hydrolase</keyword>
<comment type="similarity">
    <text evidence="1">Belongs to the glycosyl hydrolase 3 family.</text>
</comment>
<dbReference type="InterPro" id="IPR001764">
    <property type="entry name" value="Glyco_hydro_3_N"/>
</dbReference>
<name>A0A329M1J5_9BACL</name>
<dbReference type="InterPro" id="IPR036881">
    <property type="entry name" value="Glyco_hydro_3_C_sf"/>
</dbReference>
<dbReference type="InterPro" id="IPR013783">
    <property type="entry name" value="Ig-like_fold"/>
</dbReference>
<protein>
    <submittedName>
        <fullName evidence="4">Glycosyl hydrolase</fullName>
    </submittedName>
</protein>
<dbReference type="PRINTS" id="PR00133">
    <property type="entry name" value="GLHYDRLASE3"/>
</dbReference>
<dbReference type="Gene3D" id="3.20.20.300">
    <property type="entry name" value="Glycoside hydrolase, family 3, N-terminal domain"/>
    <property type="match status" value="1"/>
</dbReference>
<dbReference type="Gene3D" id="3.40.50.1700">
    <property type="entry name" value="Glycoside hydrolase family 3 C-terminal domain"/>
    <property type="match status" value="1"/>
</dbReference>
<dbReference type="SUPFAM" id="SSF52279">
    <property type="entry name" value="Beta-D-glucan exohydrolase, C-terminal domain"/>
    <property type="match status" value="1"/>
</dbReference>
<dbReference type="FunFam" id="2.60.40.10:FF:000495">
    <property type="entry name" value="Periplasmic beta-glucosidase"/>
    <property type="match status" value="1"/>
</dbReference>
<evidence type="ECO:0000259" key="3">
    <source>
        <dbReference type="SMART" id="SM01217"/>
    </source>
</evidence>
<evidence type="ECO:0000313" key="5">
    <source>
        <dbReference type="Proteomes" id="UP000250369"/>
    </source>
</evidence>
<dbReference type="InterPro" id="IPR036962">
    <property type="entry name" value="Glyco_hydro_3_N_sf"/>
</dbReference>
<organism evidence="4 5">
    <name type="scientific">Paenibacillus contaminans</name>
    <dbReference type="NCBI Taxonomy" id="450362"/>
    <lineage>
        <taxon>Bacteria</taxon>
        <taxon>Bacillati</taxon>
        <taxon>Bacillota</taxon>
        <taxon>Bacilli</taxon>
        <taxon>Bacillales</taxon>
        <taxon>Paenibacillaceae</taxon>
        <taxon>Paenibacillus</taxon>
    </lineage>
</organism>
<feature type="domain" description="Fibronectin type III-like" evidence="3">
    <location>
        <begin position="589"/>
        <end position="659"/>
    </location>
</feature>
<dbReference type="PANTHER" id="PTHR42715">
    <property type="entry name" value="BETA-GLUCOSIDASE"/>
    <property type="match status" value="1"/>
</dbReference>
<dbReference type="EMBL" id="QMFB01000029">
    <property type="protein sequence ID" value="RAV13628.1"/>
    <property type="molecule type" value="Genomic_DNA"/>
</dbReference>
<evidence type="ECO:0000256" key="2">
    <source>
        <dbReference type="ARBA" id="ARBA00022801"/>
    </source>
</evidence>
<dbReference type="Pfam" id="PF14310">
    <property type="entry name" value="Fn3-like"/>
    <property type="match status" value="1"/>
</dbReference>
<dbReference type="Gene3D" id="2.60.40.10">
    <property type="entry name" value="Immunoglobulins"/>
    <property type="match status" value="1"/>
</dbReference>
<dbReference type="OrthoDB" id="9805821at2"/>
<dbReference type="InterPro" id="IPR050288">
    <property type="entry name" value="Cellulose_deg_GH3"/>
</dbReference>
<dbReference type="InterPro" id="IPR002772">
    <property type="entry name" value="Glyco_hydro_3_C"/>
</dbReference>
<dbReference type="AlphaFoldDB" id="A0A329M1J5"/>
<dbReference type="GO" id="GO:0008422">
    <property type="term" value="F:beta-glucosidase activity"/>
    <property type="evidence" value="ECO:0007669"/>
    <property type="project" value="UniProtKB-ARBA"/>
</dbReference>
<dbReference type="GO" id="GO:0005975">
    <property type="term" value="P:carbohydrate metabolic process"/>
    <property type="evidence" value="ECO:0007669"/>
    <property type="project" value="InterPro"/>
</dbReference>
<dbReference type="Proteomes" id="UP000250369">
    <property type="component" value="Unassembled WGS sequence"/>
</dbReference>
<evidence type="ECO:0000313" key="4">
    <source>
        <dbReference type="EMBL" id="RAV13628.1"/>
    </source>
</evidence>
<comment type="caution">
    <text evidence="4">The sequence shown here is derived from an EMBL/GenBank/DDBJ whole genome shotgun (WGS) entry which is preliminary data.</text>
</comment>